<feature type="compositionally biased region" description="Low complexity" evidence="1">
    <location>
        <begin position="30"/>
        <end position="48"/>
    </location>
</feature>
<proteinExistence type="predicted"/>
<feature type="region of interest" description="Disordered" evidence="1">
    <location>
        <begin position="127"/>
        <end position="159"/>
    </location>
</feature>
<organism evidence="2 3">
    <name type="scientific">Cryptococcus bacillisporus CA1873</name>
    <dbReference type="NCBI Taxonomy" id="1296111"/>
    <lineage>
        <taxon>Eukaryota</taxon>
        <taxon>Fungi</taxon>
        <taxon>Dikarya</taxon>
        <taxon>Basidiomycota</taxon>
        <taxon>Agaricomycotina</taxon>
        <taxon>Tremellomycetes</taxon>
        <taxon>Tremellales</taxon>
        <taxon>Cryptococcaceae</taxon>
        <taxon>Cryptococcus</taxon>
        <taxon>Cryptococcus gattii species complex</taxon>
    </lineage>
</organism>
<accession>A0ABR5B4U9</accession>
<reference evidence="2 3" key="1">
    <citation type="submission" date="2015-01" db="EMBL/GenBank/DDBJ databases">
        <title>The Genome Sequence of Cryptococcus gattii CA1873.</title>
        <authorList>
            <consortium name="The Broad Institute Genomics Platform"/>
            <person name="Cuomo C."/>
            <person name="Litvintseva A."/>
            <person name="Chen Y."/>
            <person name="Heitman J."/>
            <person name="Sun S."/>
            <person name="Springer D."/>
            <person name="Dromer F."/>
            <person name="Young S."/>
            <person name="Zeng Q."/>
            <person name="Gargeya S."/>
            <person name="Abouelleil A."/>
            <person name="Alvarado L."/>
            <person name="Chapman S.B."/>
            <person name="Gainer-Dewar J."/>
            <person name="Goldberg J."/>
            <person name="Griggs A."/>
            <person name="Gujja S."/>
            <person name="Hansen M."/>
            <person name="Howarth C."/>
            <person name="Imamovic A."/>
            <person name="Larimer J."/>
            <person name="Murphy C."/>
            <person name="Naylor J."/>
            <person name="Pearson M."/>
            <person name="Priest M."/>
            <person name="Roberts A."/>
            <person name="Saif S."/>
            <person name="Shea T."/>
            <person name="Sykes S."/>
            <person name="Wortman J."/>
            <person name="Nusbaum C."/>
            <person name="Birren B."/>
        </authorList>
    </citation>
    <scope>NUCLEOTIDE SEQUENCE [LARGE SCALE GENOMIC DNA]</scope>
    <source>
        <strain evidence="2 3">CA1873</strain>
    </source>
</reference>
<feature type="compositionally biased region" description="Basic and acidic residues" evidence="1">
    <location>
        <begin position="131"/>
        <end position="140"/>
    </location>
</feature>
<dbReference type="EMBL" id="KN848904">
    <property type="protein sequence ID" value="KIR58605.1"/>
    <property type="molecule type" value="Genomic_DNA"/>
</dbReference>
<dbReference type="Proteomes" id="UP000053800">
    <property type="component" value="Unassembled WGS sequence"/>
</dbReference>
<feature type="compositionally biased region" description="Acidic residues" evidence="1">
    <location>
        <begin position="147"/>
        <end position="159"/>
    </location>
</feature>
<protein>
    <submittedName>
        <fullName evidence="2">Uncharacterized protein</fullName>
    </submittedName>
</protein>
<keyword evidence="3" id="KW-1185">Reference proteome</keyword>
<feature type="region of interest" description="Disordered" evidence="1">
    <location>
        <begin position="1"/>
        <end position="56"/>
    </location>
</feature>
<sequence>MRQLSDLELVAQAMEPSDKPSESTSKPNCTSPKEPSNSNEPPSLTNLPEGIDASTSTEDLASLHPLLSSLSLSPDELEGLDEFQMGEILAQMEAADGVADDLEAKLDRLLETLGGVLGGVEEEIVQEQEQEDRVEGEGNELRGGLIEEGEEDASIGDED</sequence>
<gene>
    <name evidence="2" type="ORF">I314_05444</name>
</gene>
<name>A0ABR5B4U9_CRYGA</name>
<evidence type="ECO:0000313" key="2">
    <source>
        <dbReference type="EMBL" id="KIR58605.1"/>
    </source>
</evidence>
<evidence type="ECO:0000313" key="3">
    <source>
        <dbReference type="Proteomes" id="UP000053800"/>
    </source>
</evidence>
<evidence type="ECO:0000256" key="1">
    <source>
        <dbReference type="SAM" id="MobiDB-lite"/>
    </source>
</evidence>